<feature type="region of interest" description="Disordered" evidence="2">
    <location>
        <begin position="1"/>
        <end position="26"/>
    </location>
</feature>
<dbReference type="PANTHER" id="PTHR37604">
    <property type="entry name" value="TRANSCRIPTION INITIATION FACTOR TFIID SUBUNIT"/>
    <property type="match status" value="1"/>
</dbReference>
<dbReference type="Proteomes" id="UP000324705">
    <property type="component" value="Chromosome 5A"/>
</dbReference>
<accession>A0A9R0WUE8</accession>
<name>A0A9R0WUE8_TRITD</name>
<sequence length="510" mass="58388">MQSGTAFSPSRESSMLSQRHKRHDELPGTWYKQYAEKFRTLHGKFRPDDKEMPKRTPEGMSDYLKVCSVHKRKRTVFMDNQGPNIMLENGEFSNLTDDPFIPEIQFPADCVPESAIPRESGISISNKIEVHGVLDNLPAPVSRNTAMLERFGMMPEYYKTGNKYRGKDVSKVEGKSLSQEQALLITRKLVARYLAVAGFESGTAGSVDDFSDIIVKHISKLGRNLKLITDSYRKQFSSIELLKMFLQTVGYSNIGPLMGITKMGSRVASHPVHQDAQVQNQNNLLQAQQLQRQYTPQMTIHNQNLTAQQQHQLLQQQQWMRRNQMTGPRGALTMSDKAQALVNVKLENTMDSQHQLLQQQQQKQVQQQQLLQLQQQHQQQQQQQLQPQQQQHQQQLQPQQQQQLQQQQQQHHQQQQLLQQQHHQQQQQFQQQLGMSGNQSAQAQLVQQQQQQLGMSGNQSAQAQLAQQFKQVPQSMNSYGMRVPPVKVEAFHELVSGDSSSDTSKLTSPK</sequence>
<protein>
    <recommendedName>
        <fullName evidence="5">Bromodomain associated domain-containing protein</fullName>
    </recommendedName>
</protein>
<organism evidence="3 4">
    <name type="scientific">Triticum turgidum subsp. durum</name>
    <name type="common">Durum wheat</name>
    <name type="synonym">Triticum durum</name>
    <dbReference type="NCBI Taxonomy" id="4567"/>
    <lineage>
        <taxon>Eukaryota</taxon>
        <taxon>Viridiplantae</taxon>
        <taxon>Streptophyta</taxon>
        <taxon>Embryophyta</taxon>
        <taxon>Tracheophyta</taxon>
        <taxon>Spermatophyta</taxon>
        <taxon>Magnoliopsida</taxon>
        <taxon>Liliopsida</taxon>
        <taxon>Poales</taxon>
        <taxon>Poaceae</taxon>
        <taxon>BOP clade</taxon>
        <taxon>Pooideae</taxon>
        <taxon>Triticodae</taxon>
        <taxon>Triticeae</taxon>
        <taxon>Triticinae</taxon>
        <taxon>Triticum</taxon>
    </lineage>
</organism>
<proteinExistence type="predicted"/>
<evidence type="ECO:0000256" key="2">
    <source>
        <dbReference type="SAM" id="MobiDB-lite"/>
    </source>
</evidence>
<feature type="coiled-coil region" evidence="1">
    <location>
        <begin position="343"/>
        <end position="421"/>
    </location>
</feature>
<gene>
    <name evidence="3" type="ORF">TRITD_5Av1G222270</name>
</gene>
<dbReference type="Gramene" id="TRITD5Av1G222270.1">
    <property type="protein sequence ID" value="TRITD5Av1G222270.1"/>
    <property type="gene ID" value="TRITD5Av1G222270"/>
</dbReference>
<evidence type="ECO:0008006" key="5">
    <source>
        <dbReference type="Google" id="ProtNLM"/>
    </source>
</evidence>
<feature type="compositionally biased region" description="Polar residues" evidence="2">
    <location>
        <begin position="1"/>
        <end position="17"/>
    </location>
</feature>
<dbReference type="AlphaFoldDB" id="A0A9R0WUE8"/>
<keyword evidence="4" id="KW-1185">Reference proteome</keyword>
<keyword evidence="1" id="KW-0175">Coiled coil</keyword>
<evidence type="ECO:0000256" key="1">
    <source>
        <dbReference type="SAM" id="Coils"/>
    </source>
</evidence>
<evidence type="ECO:0000313" key="3">
    <source>
        <dbReference type="EMBL" id="VAI23528.1"/>
    </source>
</evidence>
<reference evidence="3 4" key="1">
    <citation type="submission" date="2017-09" db="EMBL/GenBank/DDBJ databases">
        <authorList>
            <consortium name="International Durum Wheat Genome Sequencing Consortium (IDWGSC)"/>
            <person name="Milanesi L."/>
        </authorList>
    </citation>
    <scope>NUCLEOTIDE SEQUENCE [LARGE SCALE GENOMIC DNA]</scope>
    <source>
        <strain evidence="4">cv. Svevo</strain>
    </source>
</reference>
<evidence type="ECO:0000313" key="4">
    <source>
        <dbReference type="Proteomes" id="UP000324705"/>
    </source>
</evidence>
<dbReference type="EMBL" id="LT934119">
    <property type="protein sequence ID" value="VAI23528.1"/>
    <property type="molecule type" value="Genomic_DNA"/>
</dbReference>
<dbReference type="PANTHER" id="PTHR37604:SF1">
    <property type="entry name" value="TRANSCRIPTION INITIATION FACTOR TFIID SUBUNIT"/>
    <property type="match status" value="1"/>
</dbReference>